<name>A0A3N2DCG8_9MICO</name>
<proteinExistence type="predicted"/>
<evidence type="ECO:0000256" key="2">
    <source>
        <dbReference type="ARBA" id="ARBA00022448"/>
    </source>
</evidence>
<sequence>MRLELRGITKRFGDFTANDSIDLVVEPGQIHAILGENGAGKSTLMNVLYGLYTPEEGEILIDGVPQHFAGPGDAMRAGIGMVHQHFMLVPVFTVTENVVLGQEPMGGPLISTDRARALVRDTASSLGFQIDPDALVGDISVGAQQRVEIVKALSRDARLLILDEPTAVLTPQETDELIEIMRRLAANGTAILFITHKLREIRAVADAITIIRLGRVVGTATPDAPETELASLMVGRSVSLGVDRAPAQPGETILDVAGLVVRDSTGVPVVDDVTLSVARGEILAVAGVQGNGQTELAEAILGLRKPDAGSISFAGRPVADLDVRERLDAGLGYVPEDRSTDGLVGEFSITENLVLDRVGAPPVSRGAALDVGWMRRNATDLVKEFDVRTTSIERAAGTLSGGNQQKVVLARELSRDLSLLVASQPTRGVDVGSIEFLHERIVSERDKGAAVVIVSTELDEVLALGDRIAVMCGGRLVGIVPGGEDRDVLGLMMTGMDPEEARRQASEHRTLLGQADLEAAVEAEAAAAADTGFGWPVGAPQESVAVVVDVDDVPDGPPAADPPDPDPTDVGLPEAGLPEAGLPEPGLPEPGLPEPGDDATSAAHAADAQTNATDEETQR</sequence>
<dbReference type="InterPro" id="IPR017871">
    <property type="entry name" value="ABC_transporter-like_CS"/>
</dbReference>
<dbReference type="SMART" id="SM00382">
    <property type="entry name" value="AAA"/>
    <property type="match status" value="2"/>
</dbReference>
<evidence type="ECO:0000259" key="10">
    <source>
        <dbReference type="PROSITE" id="PS50893"/>
    </source>
</evidence>
<keyword evidence="2" id="KW-0813">Transport</keyword>
<dbReference type="AlphaFoldDB" id="A0A3N2DCG8"/>
<feature type="domain" description="ABC transporter" evidence="10">
    <location>
        <begin position="3"/>
        <end position="238"/>
    </location>
</feature>
<dbReference type="GO" id="GO:0005524">
    <property type="term" value="F:ATP binding"/>
    <property type="evidence" value="ECO:0007669"/>
    <property type="project" value="UniProtKB-KW"/>
</dbReference>
<organism evidence="11 12">
    <name type="scientific">Salana multivorans</name>
    <dbReference type="NCBI Taxonomy" id="120377"/>
    <lineage>
        <taxon>Bacteria</taxon>
        <taxon>Bacillati</taxon>
        <taxon>Actinomycetota</taxon>
        <taxon>Actinomycetes</taxon>
        <taxon>Micrococcales</taxon>
        <taxon>Beutenbergiaceae</taxon>
        <taxon>Salana</taxon>
    </lineage>
</organism>
<dbReference type="Gene3D" id="3.40.50.300">
    <property type="entry name" value="P-loop containing nucleotide triphosphate hydrolases"/>
    <property type="match status" value="2"/>
</dbReference>
<dbReference type="PANTHER" id="PTHR43790:SF4">
    <property type="entry name" value="GUANOSINE IMPORT ATP-BINDING PROTEIN NUPO"/>
    <property type="match status" value="1"/>
</dbReference>
<dbReference type="FunFam" id="3.40.50.300:FF:000127">
    <property type="entry name" value="Ribose import ATP-binding protein RbsA"/>
    <property type="match status" value="1"/>
</dbReference>
<dbReference type="EMBL" id="RKHQ01000001">
    <property type="protein sequence ID" value="ROR97480.1"/>
    <property type="molecule type" value="Genomic_DNA"/>
</dbReference>
<evidence type="ECO:0000256" key="8">
    <source>
        <dbReference type="ARBA" id="ARBA00023136"/>
    </source>
</evidence>
<keyword evidence="6 11" id="KW-0067">ATP-binding</keyword>
<keyword evidence="4" id="KW-0677">Repeat</keyword>
<dbReference type="InterPro" id="IPR027417">
    <property type="entry name" value="P-loop_NTPase"/>
</dbReference>
<evidence type="ECO:0000256" key="3">
    <source>
        <dbReference type="ARBA" id="ARBA00022475"/>
    </source>
</evidence>
<feature type="region of interest" description="Disordered" evidence="9">
    <location>
        <begin position="551"/>
        <end position="619"/>
    </location>
</feature>
<dbReference type="PROSITE" id="PS50893">
    <property type="entry name" value="ABC_TRANSPORTER_2"/>
    <property type="match status" value="2"/>
</dbReference>
<evidence type="ECO:0000256" key="7">
    <source>
        <dbReference type="ARBA" id="ARBA00022967"/>
    </source>
</evidence>
<comment type="caution">
    <text evidence="11">The sequence shown here is derived from an EMBL/GenBank/DDBJ whole genome shotgun (WGS) entry which is preliminary data.</text>
</comment>
<accession>A0A3N2DCG8</accession>
<evidence type="ECO:0000313" key="12">
    <source>
        <dbReference type="Proteomes" id="UP000275356"/>
    </source>
</evidence>
<dbReference type="PANTHER" id="PTHR43790">
    <property type="entry name" value="CARBOHYDRATE TRANSPORT ATP-BINDING PROTEIN MG119-RELATED"/>
    <property type="match status" value="1"/>
</dbReference>
<comment type="subcellular location">
    <subcellularLocation>
        <location evidence="1">Cell membrane</location>
        <topology evidence="1">Peripheral membrane protein</topology>
    </subcellularLocation>
</comment>
<dbReference type="InterPro" id="IPR050107">
    <property type="entry name" value="ABC_carbohydrate_import_ATPase"/>
</dbReference>
<keyword evidence="8" id="KW-0472">Membrane</keyword>
<dbReference type="Proteomes" id="UP000275356">
    <property type="component" value="Unassembled WGS sequence"/>
</dbReference>
<feature type="domain" description="ABC transporter" evidence="10">
    <location>
        <begin position="254"/>
        <end position="498"/>
    </location>
</feature>
<evidence type="ECO:0000256" key="9">
    <source>
        <dbReference type="SAM" id="MobiDB-lite"/>
    </source>
</evidence>
<evidence type="ECO:0000256" key="1">
    <source>
        <dbReference type="ARBA" id="ARBA00004202"/>
    </source>
</evidence>
<dbReference type="GO" id="GO:0005886">
    <property type="term" value="C:plasma membrane"/>
    <property type="evidence" value="ECO:0007669"/>
    <property type="project" value="UniProtKB-SubCell"/>
</dbReference>
<evidence type="ECO:0000256" key="4">
    <source>
        <dbReference type="ARBA" id="ARBA00022737"/>
    </source>
</evidence>
<keyword evidence="7" id="KW-1278">Translocase</keyword>
<feature type="compositionally biased region" description="Low complexity" evidence="9">
    <location>
        <begin position="568"/>
        <end position="584"/>
    </location>
</feature>
<dbReference type="CDD" id="cd03216">
    <property type="entry name" value="ABC_Carb_Monos_I"/>
    <property type="match status" value="1"/>
</dbReference>
<dbReference type="RefSeq" id="WP_170169423.1">
    <property type="nucleotide sequence ID" value="NZ_RKHQ01000001.1"/>
</dbReference>
<dbReference type="InterPro" id="IPR008164">
    <property type="entry name" value="XGLTT_rpt"/>
</dbReference>
<keyword evidence="12" id="KW-1185">Reference proteome</keyword>
<gene>
    <name evidence="11" type="ORF">EDD28_2079</name>
</gene>
<protein>
    <submittedName>
        <fullName evidence="11">Nucleoside ABC transporter ATP-binding protein</fullName>
    </submittedName>
</protein>
<dbReference type="InterPro" id="IPR003593">
    <property type="entry name" value="AAA+_ATPase"/>
</dbReference>
<keyword evidence="3" id="KW-1003">Cell membrane</keyword>
<dbReference type="Pfam" id="PF00005">
    <property type="entry name" value="ABC_tran"/>
    <property type="match status" value="2"/>
</dbReference>
<reference evidence="11 12" key="1">
    <citation type="submission" date="2018-11" db="EMBL/GenBank/DDBJ databases">
        <title>Sequencing the genomes of 1000 actinobacteria strains.</title>
        <authorList>
            <person name="Klenk H.-P."/>
        </authorList>
    </citation>
    <scope>NUCLEOTIDE SEQUENCE [LARGE SCALE GENOMIC DNA]</scope>
    <source>
        <strain evidence="11 12">DSM 13521</strain>
    </source>
</reference>
<dbReference type="GO" id="GO:0016887">
    <property type="term" value="F:ATP hydrolysis activity"/>
    <property type="evidence" value="ECO:0007669"/>
    <property type="project" value="InterPro"/>
</dbReference>
<evidence type="ECO:0000313" key="11">
    <source>
        <dbReference type="EMBL" id="ROR97480.1"/>
    </source>
</evidence>
<dbReference type="SUPFAM" id="SSF52540">
    <property type="entry name" value="P-loop containing nucleoside triphosphate hydrolases"/>
    <property type="match status" value="2"/>
</dbReference>
<dbReference type="PROSITE" id="PS00211">
    <property type="entry name" value="ABC_TRANSPORTER_1"/>
    <property type="match status" value="1"/>
</dbReference>
<dbReference type="CDD" id="cd03215">
    <property type="entry name" value="ABC_Carb_Monos_II"/>
    <property type="match status" value="1"/>
</dbReference>
<evidence type="ECO:0000256" key="6">
    <source>
        <dbReference type="ARBA" id="ARBA00022840"/>
    </source>
</evidence>
<dbReference type="Pfam" id="PF01744">
    <property type="entry name" value="GLTT"/>
    <property type="match status" value="1"/>
</dbReference>
<keyword evidence="5" id="KW-0547">Nucleotide-binding</keyword>
<feature type="compositionally biased region" description="Low complexity" evidence="9">
    <location>
        <begin position="598"/>
        <end position="612"/>
    </location>
</feature>
<dbReference type="InterPro" id="IPR003439">
    <property type="entry name" value="ABC_transporter-like_ATP-bd"/>
</dbReference>
<evidence type="ECO:0000256" key="5">
    <source>
        <dbReference type="ARBA" id="ARBA00022741"/>
    </source>
</evidence>